<dbReference type="HOGENOM" id="CLU_064880_0_0_2"/>
<organism evidence="1 2">
    <name type="scientific">Candidatus Nitrososphaera evergladensis SR1</name>
    <dbReference type="NCBI Taxonomy" id="1459636"/>
    <lineage>
        <taxon>Archaea</taxon>
        <taxon>Nitrososphaerota</taxon>
        <taxon>Nitrososphaeria</taxon>
        <taxon>Nitrososphaerales</taxon>
        <taxon>Nitrososphaeraceae</taxon>
        <taxon>Nitrososphaera</taxon>
    </lineage>
</organism>
<sequence length="364" mass="38336">MLKLTTAVVIAVVVAASLMLSSLSAFSIITAAQAQSASTAGAVVPAELDKPFKLKVGLQAAIDSEKIAISFLNVTEDSRCPSDVVCIWQGQASIKISAEANGTDAGQFVLTIGGNEKPSATFGKYYSVKMSGLEPYPVSTNQTEPEDYVATLVVSKVAANSASVHVKATANGTSNSVAAIISGWNFQKEKGTLVMLSRDSAAAIKMAIARFTPAEAQCKSPDARECTDGHIVNSKGIDGDTLHFEVLPGDKLYLAAGGSEYTLDIRQIKARPQHQGSTTTTTITLTEGQRDGPLLVQEIGNGYVKGLNYVEYPLARQEGIPVTLHVGDTVSNGCTVTLTLLKTQQNVSSAVFSKTVDYSRPCPL</sequence>
<dbReference type="STRING" id="1459636.NTE_03342"/>
<name>A0A075MUM8_9ARCH</name>
<reference evidence="1 2" key="1">
    <citation type="journal article" date="2014" name="PLoS ONE">
        <title>Genome Sequence of Candidatus Nitrososphaera evergladensis from Group I.1b Enriched from Everglades Soil Reveals Novel Genomic Features of the Ammonia-Oxidizing Archaea.</title>
        <authorList>
            <person name="Zhalnina K.V."/>
            <person name="Dias R."/>
            <person name="Leonard M.T."/>
            <person name="Dorr de Quadros P."/>
            <person name="Camargo F.A."/>
            <person name="Drew J.C."/>
            <person name="Farmerie W.G."/>
            <person name="Daroub S.H."/>
            <person name="Triplett E.W."/>
        </authorList>
    </citation>
    <scope>NUCLEOTIDE SEQUENCE [LARGE SCALE GENOMIC DNA]</scope>
    <source>
        <strain evidence="1 2">SR1</strain>
    </source>
</reference>
<gene>
    <name evidence="1" type="ORF">NTE_03342</name>
</gene>
<evidence type="ECO:0000313" key="2">
    <source>
        <dbReference type="Proteomes" id="UP000028194"/>
    </source>
</evidence>
<evidence type="ECO:0000313" key="1">
    <source>
        <dbReference type="EMBL" id="AIF85371.1"/>
    </source>
</evidence>
<dbReference type="AlphaFoldDB" id="A0A075MUM8"/>
<dbReference type="Proteomes" id="UP000028194">
    <property type="component" value="Chromosome"/>
</dbReference>
<dbReference type="EMBL" id="CP007174">
    <property type="protein sequence ID" value="AIF85371.1"/>
    <property type="molecule type" value="Genomic_DNA"/>
</dbReference>
<dbReference type="eggNOG" id="arCOG10350">
    <property type="taxonomic scope" value="Archaea"/>
</dbReference>
<dbReference type="KEGG" id="nev:NTE_03342"/>
<protein>
    <submittedName>
        <fullName evidence="1">Uncharacterized protein</fullName>
    </submittedName>
</protein>
<proteinExistence type="predicted"/>
<keyword evidence="2" id="KW-1185">Reference proteome</keyword>
<accession>A0A075MUM8</accession>